<gene>
    <name evidence="1" type="ORF">E4S40_09425</name>
</gene>
<evidence type="ECO:0000313" key="1">
    <source>
        <dbReference type="EMBL" id="TFV94246.1"/>
    </source>
</evidence>
<dbReference type="Pfam" id="PF09912">
    <property type="entry name" value="DUF2141"/>
    <property type="match status" value="1"/>
</dbReference>
<dbReference type="OrthoDB" id="9788332at2"/>
<keyword evidence="2" id="KW-1185">Reference proteome</keyword>
<sequence length="142" mass="16179">MLLWIIRLSFLLMEVFPQSVPQLELHVTKSESNQGLIRVLIFDQADGFPDNPQKAKLALSLPIENFKTQTLINSLPPGKYAICTFQDKDENGEINKNFFGYPTEPYGFSNNPKISFSIPSFEKCLIEIKEGKKNIVTIELKK</sequence>
<dbReference type="InterPro" id="IPR018673">
    <property type="entry name" value="DUF2141"/>
</dbReference>
<dbReference type="EMBL" id="SPSB01000003">
    <property type="protein sequence ID" value="TFV94246.1"/>
    <property type="molecule type" value="Genomic_DNA"/>
</dbReference>
<dbReference type="AlphaFoldDB" id="A0A4Y9QSV1"/>
<name>A0A4Y9QSV1_9BACT</name>
<reference evidence="1 2" key="1">
    <citation type="submission" date="2019-03" db="EMBL/GenBank/DDBJ databases">
        <title>Algoriphagus sp. nov, a new strain isolated from root system soil of mangrove plant Kandelia.</title>
        <authorList>
            <person name="Yin Q."/>
            <person name="Wang K."/>
            <person name="Song Z."/>
        </authorList>
    </citation>
    <scope>NUCLEOTIDE SEQUENCE [LARGE SCALE GENOMIC DNA]</scope>
    <source>
        <strain evidence="1 2">XY-J91</strain>
    </source>
</reference>
<comment type="caution">
    <text evidence="1">The sequence shown here is derived from an EMBL/GenBank/DDBJ whole genome shotgun (WGS) entry which is preliminary data.</text>
</comment>
<organism evidence="1 2">
    <name type="scientific">Algoriphagus kandeliae</name>
    <dbReference type="NCBI Taxonomy" id="2562278"/>
    <lineage>
        <taxon>Bacteria</taxon>
        <taxon>Pseudomonadati</taxon>
        <taxon>Bacteroidota</taxon>
        <taxon>Cytophagia</taxon>
        <taxon>Cytophagales</taxon>
        <taxon>Cyclobacteriaceae</taxon>
        <taxon>Algoriphagus</taxon>
    </lineage>
</organism>
<dbReference type="RefSeq" id="WP_135073396.1">
    <property type="nucleotide sequence ID" value="NZ_SPSB01000003.1"/>
</dbReference>
<dbReference type="Proteomes" id="UP000297647">
    <property type="component" value="Unassembled WGS sequence"/>
</dbReference>
<proteinExistence type="predicted"/>
<evidence type="ECO:0000313" key="2">
    <source>
        <dbReference type="Proteomes" id="UP000297647"/>
    </source>
</evidence>
<accession>A0A4Y9QSV1</accession>
<protein>
    <submittedName>
        <fullName evidence="1">DUF2141 domain-containing protein</fullName>
    </submittedName>
</protein>